<accession>A0ACC2W0X3</accession>
<dbReference type="EMBL" id="JASBWR010000036">
    <property type="protein sequence ID" value="KAJ9105036.1"/>
    <property type="molecule type" value="Genomic_DNA"/>
</dbReference>
<proteinExistence type="predicted"/>
<keyword evidence="2" id="KW-1185">Reference proteome</keyword>
<dbReference type="Proteomes" id="UP001241377">
    <property type="component" value="Unassembled WGS sequence"/>
</dbReference>
<sequence length="215" mass="24182">MSTSSKDGPNESVIVQLHINDLRTIDSPVLSLAHSQGKKHVTHFLPIYVFDERILPLDCIPGYTASRETKDIQKKTDTGASREESEETEEDIKPLGQEEQPSRTTTNQPATQDRDHHSAGRVGPRSRLGNFWRVGRHRARFLVETVFDLKKTYESKGGGLIIACGKPEDVTIKVVEALVRSGKRVEGVWTQKEVRGNFRSTHVLLQARLISIELF</sequence>
<gene>
    <name evidence="1" type="ORF">QFC19_003667</name>
</gene>
<reference evidence="1" key="1">
    <citation type="submission" date="2023-04" db="EMBL/GenBank/DDBJ databases">
        <title>Draft Genome sequencing of Naganishia species isolated from polar environments using Oxford Nanopore Technology.</title>
        <authorList>
            <person name="Leo P."/>
            <person name="Venkateswaran K."/>
        </authorList>
    </citation>
    <scope>NUCLEOTIDE SEQUENCE</scope>
    <source>
        <strain evidence="1">MNA-CCFEE 5261</strain>
    </source>
</reference>
<protein>
    <submittedName>
        <fullName evidence="1">Uncharacterized protein</fullName>
    </submittedName>
</protein>
<organism evidence="1 2">
    <name type="scientific">Naganishia cerealis</name>
    <dbReference type="NCBI Taxonomy" id="610337"/>
    <lineage>
        <taxon>Eukaryota</taxon>
        <taxon>Fungi</taxon>
        <taxon>Dikarya</taxon>
        <taxon>Basidiomycota</taxon>
        <taxon>Agaricomycotina</taxon>
        <taxon>Tremellomycetes</taxon>
        <taxon>Filobasidiales</taxon>
        <taxon>Filobasidiaceae</taxon>
        <taxon>Naganishia</taxon>
    </lineage>
</organism>
<comment type="caution">
    <text evidence="1">The sequence shown here is derived from an EMBL/GenBank/DDBJ whole genome shotgun (WGS) entry which is preliminary data.</text>
</comment>
<evidence type="ECO:0000313" key="2">
    <source>
        <dbReference type="Proteomes" id="UP001241377"/>
    </source>
</evidence>
<evidence type="ECO:0000313" key="1">
    <source>
        <dbReference type="EMBL" id="KAJ9105036.1"/>
    </source>
</evidence>
<name>A0ACC2W0X3_9TREE</name>